<dbReference type="GO" id="GO:0000976">
    <property type="term" value="F:transcription cis-regulatory region binding"/>
    <property type="evidence" value="ECO:0007669"/>
    <property type="project" value="TreeGrafter"/>
</dbReference>
<dbReference type="Pfam" id="PF04397">
    <property type="entry name" value="LytTR"/>
    <property type="match status" value="1"/>
</dbReference>
<feature type="domain" description="HTH LytTR-type" evidence="4">
    <location>
        <begin position="135"/>
        <end position="237"/>
    </location>
</feature>
<evidence type="ECO:0000256" key="2">
    <source>
        <dbReference type="PROSITE-ProRule" id="PRU00169"/>
    </source>
</evidence>
<dbReference type="GO" id="GO:0032993">
    <property type="term" value="C:protein-DNA complex"/>
    <property type="evidence" value="ECO:0007669"/>
    <property type="project" value="TreeGrafter"/>
</dbReference>
<dbReference type="EMBL" id="CP000230">
    <property type="protein sequence ID" value="ABC21181.1"/>
    <property type="molecule type" value="Genomic_DNA"/>
</dbReference>
<dbReference type="InterPro" id="IPR039420">
    <property type="entry name" value="WalR-like"/>
</dbReference>
<dbReference type="InterPro" id="IPR011006">
    <property type="entry name" value="CheY-like_superfamily"/>
</dbReference>
<dbReference type="Gene3D" id="3.40.50.2300">
    <property type="match status" value="1"/>
</dbReference>
<name>Q2RXG4_RHORT</name>
<reference evidence="5 6" key="1">
    <citation type="journal article" date="2011" name="Stand. Genomic Sci.">
        <title>Complete genome sequence of Rhodospirillum rubrum type strain (S1).</title>
        <authorList>
            <person name="Munk A.C."/>
            <person name="Copeland A."/>
            <person name="Lucas S."/>
            <person name="Lapidus A."/>
            <person name="Del Rio T.G."/>
            <person name="Barry K."/>
            <person name="Detter J.C."/>
            <person name="Hammon N."/>
            <person name="Israni S."/>
            <person name="Pitluck S."/>
            <person name="Brettin T."/>
            <person name="Bruce D."/>
            <person name="Han C."/>
            <person name="Tapia R."/>
            <person name="Gilna P."/>
            <person name="Schmutz J."/>
            <person name="Larimer F."/>
            <person name="Land M."/>
            <person name="Kyrpides N.C."/>
            <person name="Mavromatis K."/>
            <person name="Richardson P."/>
            <person name="Rohde M."/>
            <person name="Goker M."/>
            <person name="Klenk H.P."/>
            <person name="Zhang Y."/>
            <person name="Roberts G.P."/>
            <person name="Reslewic S."/>
            <person name="Schwartz D.C."/>
        </authorList>
    </citation>
    <scope>NUCLEOTIDE SEQUENCE [LARGE SCALE GENOMIC DNA]</scope>
    <source>
        <strain evidence="6">ATCC 11170 / ATH 1.1.1 / DSM 467 / LMG 4362 / NCIMB 8255 / S1</strain>
    </source>
</reference>
<keyword evidence="1" id="KW-0238">DNA-binding</keyword>
<dbReference type="STRING" id="269796.Rru_A0376"/>
<dbReference type="PROSITE" id="PS50110">
    <property type="entry name" value="RESPONSE_REGULATORY"/>
    <property type="match status" value="1"/>
</dbReference>
<dbReference type="PATRIC" id="fig|269796.9.peg.433"/>
<organism evidence="5 6">
    <name type="scientific">Rhodospirillum rubrum (strain ATCC 11170 / ATH 1.1.1 / DSM 467 / LMG 4362 / NCIMB 8255 / S1)</name>
    <dbReference type="NCBI Taxonomy" id="269796"/>
    <lineage>
        <taxon>Bacteria</taxon>
        <taxon>Pseudomonadati</taxon>
        <taxon>Pseudomonadota</taxon>
        <taxon>Alphaproteobacteria</taxon>
        <taxon>Rhodospirillales</taxon>
        <taxon>Rhodospirillaceae</taxon>
        <taxon>Rhodospirillum</taxon>
    </lineage>
</organism>
<dbReference type="EnsemblBacteria" id="ABC21181">
    <property type="protein sequence ID" value="ABC21181"/>
    <property type="gene ID" value="Rru_A0376"/>
</dbReference>
<dbReference type="eggNOG" id="COG3279">
    <property type="taxonomic scope" value="Bacteria"/>
</dbReference>
<dbReference type="KEGG" id="rru:Rru_A0376"/>
<dbReference type="PANTHER" id="PTHR48111">
    <property type="entry name" value="REGULATOR OF RPOS"/>
    <property type="match status" value="1"/>
</dbReference>
<evidence type="ECO:0000313" key="6">
    <source>
        <dbReference type="Proteomes" id="UP000001929"/>
    </source>
</evidence>
<keyword evidence="6" id="KW-1185">Reference proteome</keyword>
<dbReference type="FunFam" id="3.40.50.2300:FF:000051">
    <property type="entry name" value="Two-component response regulator yehT"/>
    <property type="match status" value="1"/>
</dbReference>
<gene>
    <name evidence="5" type="ordered locus">Rru_A0376</name>
</gene>
<evidence type="ECO:0000256" key="1">
    <source>
        <dbReference type="ARBA" id="ARBA00023125"/>
    </source>
</evidence>
<dbReference type="PANTHER" id="PTHR48111:SF3">
    <property type="entry name" value="TRANSCRIPTIONAL REGULATORY PROTEIN BTSR"/>
    <property type="match status" value="1"/>
</dbReference>
<dbReference type="GO" id="GO:0000156">
    <property type="term" value="F:phosphorelay response regulator activity"/>
    <property type="evidence" value="ECO:0007669"/>
    <property type="project" value="TreeGrafter"/>
</dbReference>
<dbReference type="Pfam" id="PF00072">
    <property type="entry name" value="Response_reg"/>
    <property type="match status" value="1"/>
</dbReference>
<evidence type="ECO:0000259" key="4">
    <source>
        <dbReference type="PROSITE" id="PS50930"/>
    </source>
</evidence>
<dbReference type="SUPFAM" id="SSF52172">
    <property type="entry name" value="CheY-like"/>
    <property type="match status" value="1"/>
</dbReference>
<keyword evidence="2" id="KW-0597">Phosphoprotein</keyword>
<dbReference type="InterPro" id="IPR007492">
    <property type="entry name" value="LytTR_DNA-bd_dom"/>
</dbReference>
<feature type="modified residue" description="4-aspartylphosphate" evidence="2">
    <location>
        <position position="53"/>
    </location>
</feature>
<dbReference type="Gene3D" id="2.40.50.1020">
    <property type="entry name" value="LytTr DNA-binding domain"/>
    <property type="match status" value="1"/>
</dbReference>
<dbReference type="AlphaFoldDB" id="Q2RXG4"/>
<dbReference type="GO" id="GO:0006355">
    <property type="term" value="P:regulation of DNA-templated transcription"/>
    <property type="evidence" value="ECO:0007669"/>
    <property type="project" value="TreeGrafter"/>
</dbReference>
<dbReference type="PhylomeDB" id="Q2RXG4"/>
<protein>
    <submittedName>
        <fullName evidence="5">Transcriptional regulator, LytR/AlgR family</fullName>
    </submittedName>
</protein>
<dbReference type="NCBIfam" id="NF008677">
    <property type="entry name" value="PRK11697.1"/>
    <property type="match status" value="1"/>
</dbReference>
<dbReference type="RefSeq" id="WP_011388129.1">
    <property type="nucleotide sequence ID" value="NC_007643.1"/>
</dbReference>
<dbReference type="InterPro" id="IPR001789">
    <property type="entry name" value="Sig_transdc_resp-reg_receiver"/>
</dbReference>
<proteinExistence type="predicted"/>
<accession>Q2RXG4</accession>
<dbReference type="GO" id="GO:0005829">
    <property type="term" value="C:cytosol"/>
    <property type="evidence" value="ECO:0007669"/>
    <property type="project" value="TreeGrafter"/>
</dbReference>
<feature type="domain" description="Response regulatory" evidence="3">
    <location>
        <begin position="2"/>
        <end position="115"/>
    </location>
</feature>
<dbReference type="Proteomes" id="UP000001929">
    <property type="component" value="Chromosome"/>
</dbReference>
<sequence length="238" mass="26837">MKILIVDDEQLARDELRCLLDGVGDLTIVGECANAIEAIAAINRLSPDVVFLDIQMPRVSGLEMLSMLDPERMPRIVFLTAYDEYAVRAFEEHAFDYLLKPTDAARLEKTLQRLRRDHTPQDLKPLEKTRPLTHIPCLGHNRITLLKVGDVEMVTSKPSGVYVIGPDGEERFTELTLRTLEEKTKLVRCHRQYLVNPERIKDIAFADNGLAEIVTIAGQTVPVSRRFLAALKEHLGIG</sequence>
<evidence type="ECO:0000259" key="3">
    <source>
        <dbReference type="PROSITE" id="PS50110"/>
    </source>
</evidence>
<evidence type="ECO:0000313" key="5">
    <source>
        <dbReference type="EMBL" id="ABC21181.1"/>
    </source>
</evidence>
<dbReference type="SMART" id="SM00448">
    <property type="entry name" value="REC"/>
    <property type="match status" value="1"/>
</dbReference>
<dbReference type="HOGENOM" id="CLU_000445_14_1_5"/>
<dbReference type="SMART" id="SM00850">
    <property type="entry name" value="LytTR"/>
    <property type="match status" value="1"/>
</dbReference>
<dbReference type="PROSITE" id="PS50930">
    <property type="entry name" value="HTH_LYTTR"/>
    <property type="match status" value="1"/>
</dbReference>